<gene>
    <name evidence="2" type="ORF">GWI33_009174</name>
</gene>
<accession>A0A834MAF3</accession>
<proteinExistence type="predicted"/>
<dbReference type="AlphaFoldDB" id="A0A834MAF3"/>
<protein>
    <submittedName>
        <fullName evidence="2">Uncharacterized protein</fullName>
    </submittedName>
</protein>
<name>A0A834MAF3_RHYFE</name>
<keyword evidence="3" id="KW-1185">Reference proteome</keyword>
<organism evidence="2 3">
    <name type="scientific">Rhynchophorus ferrugineus</name>
    <name type="common">Red palm weevil</name>
    <name type="synonym">Curculio ferrugineus</name>
    <dbReference type="NCBI Taxonomy" id="354439"/>
    <lineage>
        <taxon>Eukaryota</taxon>
        <taxon>Metazoa</taxon>
        <taxon>Ecdysozoa</taxon>
        <taxon>Arthropoda</taxon>
        <taxon>Hexapoda</taxon>
        <taxon>Insecta</taxon>
        <taxon>Pterygota</taxon>
        <taxon>Neoptera</taxon>
        <taxon>Endopterygota</taxon>
        <taxon>Coleoptera</taxon>
        <taxon>Polyphaga</taxon>
        <taxon>Cucujiformia</taxon>
        <taxon>Curculionidae</taxon>
        <taxon>Dryophthorinae</taxon>
        <taxon>Rhynchophorus</taxon>
    </lineage>
</organism>
<dbReference type="EMBL" id="JAACXV010000413">
    <property type="protein sequence ID" value="KAF7277751.1"/>
    <property type="molecule type" value="Genomic_DNA"/>
</dbReference>
<evidence type="ECO:0000256" key="1">
    <source>
        <dbReference type="SAM" id="MobiDB-lite"/>
    </source>
</evidence>
<evidence type="ECO:0000313" key="3">
    <source>
        <dbReference type="Proteomes" id="UP000625711"/>
    </source>
</evidence>
<evidence type="ECO:0000313" key="2">
    <source>
        <dbReference type="EMBL" id="KAF7277751.1"/>
    </source>
</evidence>
<reference evidence="2" key="1">
    <citation type="submission" date="2020-08" db="EMBL/GenBank/DDBJ databases">
        <title>Genome sequencing and assembly of the red palm weevil Rhynchophorus ferrugineus.</title>
        <authorList>
            <person name="Dias G.B."/>
            <person name="Bergman C.M."/>
            <person name="Manee M."/>
        </authorList>
    </citation>
    <scope>NUCLEOTIDE SEQUENCE</scope>
    <source>
        <strain evidence="2">AA-2017</strain>
        <tissue evidence="2">Whole larva</tissue>
    </source>
</reference>
<comment type="caution">
    <text evidence="2">The sequence shown here is derived from an EMBL/GenBank/DDBJ whole genome shotgun (WGS) entry which is preliminary data.</text>
</comment>
<dbReference type="Proteomes" id="UP000625711">
    <property type="component" value="Unassembled WGS sequence"/>
</dbReference>
<sequence>MVNVFLIICQHFSGEKRDVHIYHSRQRTHSSSSKIERPWRNKFRQAREQGTSTEKPGSRPVSSRLESHAYPIAPCSSPTIFP</sequence>
<feature type="region of interest" description="Disordered" evidence="1">
    <location>
        <begin position="23"/>
        <end position="68"/>
    </location>
</feature>